<accession>A0ABU4GC18</accession>
<name>A0ABU4GC18_9BACL</name>
<organism evidence="1 2">
    <name type="scientific">Sporosarcina saromensis</name>
    <dbReference type="NCBI Taxonomy" id="359365"/>
    <lineage>
        <taxon>Bacteria</taxon>
        <taxon>Bacillati</taxon>
        <taxon>Bacillota</taxon>
        <taxon>Bacilli</taxon>
        <taxon>Bacillales</taxon>
        <taxon>Caryophanaceae</taxon>
        <taxon>Sporosarcina</taxon>
    </lineage>
</organism>
<keyword evidence="2" id="KW-1185">Reference proteome</keyword>
<evidence type="ECO:0000313" key="1">
    <source>
        <dbReference type="EMBL" id="MDW0114539.1"/>
    </source>
</evidence>
<comment type="caution">
    <text evidence="1">The sequence shown here is derived from an EMBL/GenBank/DDBJ whole genome shotgun (WGS) entry which is preliminary data.</text>
</comment>
<evidence type="ECO:0000313" key="2">
    <source>
        <dbReference type="Proteomes" id="UP001282284"/>
    </source>
</evidence>
<dbReference type="SUPFAM" id="SSF53474">
    <property type="entry name" value="alpha/beta-Hydrolases"/>
    <property type="match status" value="1"/>
</dbReference>
<gene>
    <name evidence="1" type="ORF">QT711_15175</name>
</gene>
<dbReference type="RefSeq" id="WP_317945654.1">
    <property type="nucleotide sequence ID" value="NZ_JAUBDI010000018.1"/>
</dbReference>
<protein>
    <recommendedName>
        <fullName evidence="3">Prolyl aminopeptidase</fullName>
    </recommendedName>
</protein>
<dbReference type="Proteomes" id="UP001282284">
    <property type="component" value="Unassembled WGS sequence"/>
</dbReference>
<reference evidence="1 2" key="1">
    <citation type="submission" date="2023-06" db="EMBL/GenBank/DDBJ databases">
        <title>Sporosarcina sp. nov., isolated from Korean traditional fermented seafood 'Jeotgal'.</title>
        <authorList>
            <person name="Yang A.I."/>
            <person name="Shin N.-R."/>
        </authorList>
    </citation>
    <scope>NUCLEOTIDE SEQUENCE [LARGE SCALE GENOMIC DNA]</scope>
    <source>
        <strain evidence="1 2">KCTC13119</strain>
    </source>
</reference>
<sequence length="57" mass="6308">MYAHINGTKIFYDVDGQSIEIDGDQLKEKPVVFVIHGGPGGCHITFKPYLDELTKTA</sequence>
<dbReference type="EMBL" id="JAUBDI010000018">
    <property type="protein sequence ID" value="MDW0114539.1"/>
    <property type="molecule type" value="Genomic_DNA"/>
</dbReference>
<dbReference type="InterPro" id="IPR029058">
    <property type="entry name" value="AB_hydrolase_fold"/>
</dbReference>
<proteinExistence type="predicted"/>
<evidence type="ECO:0008006" key="3">
    <source>
        <dbReference type="Google" id="ProtNLM"/>
    </source>
</evidence>